<sequence length="431" mass="48725">MMARFSFTVSVLAVLASVGHAWLPSVDDHHAGARKLVDRNGFSLFNDTTFGHEKRWLPASGKIRGVNLGSLFVYEPWIASNTWTNTMQCTGSGYNSEFDCMTKLGAGTGDATFQKHWNTWVTAADFDEMISYGLNTVRIPLGYWMDEGIVYWDSEHFPRGGADVLRTVCGWASDRGMYIILDMHGAPGAQVAQNSFTGQFASSPGFYQDYQFNRATSFLSWLRRFVHDNNEMRNVGMIEVVNEPLQNQGSQTQYMRQTYYPAAYNAIRSTEQSLGITPNNYVHVQFMNTYWGSGNPQQYLSNNYFAAYDDHRYLKWSPDASDVSHAGYLRVSCHDNRSGPDSPTIVGEFSLSVPDNVQWNSDWAPSNNVAFYKQWFAAQVMSYETYAMGWVFWTWKSELGDYRWSYRDAVAAGVIPRDLNSIASSGACNGY</sequence>
<dbReference type="GO" id="GO:0009251">
    <property type="term" value="P:glucan catabolic process"/>
    <property type="evidence" value="ECO:0007669"/>
    <property type="project" value="TreeGrafter"/>
</dbReference>
<dbReference type="EC" id="3.2.1.75" evidence="13"/>
<evidence type="ECO:0000256" key="6">
    <source>
        <dbReference type="ARBA" id="ARBA00023180"/>
    </source>
</evidence>
<dbReference type="Gene3D" id="3.20.20.80">
    <property type="entry name" value="Glycosidases"/>
    <property type="match status" value="1"/>
</dbReference>
<dbReference type="GO" id="GO:0009986">
    <property type="term" value="C:cell surface"/>
    <property type="evidence" value="ECO:0007669"/>
    <property type="project" value="TreeGrafter"/>
</dbReference>
<keyword evidence="4 18" id="KW-0732">Signal</keyword>
<comment type="similarity">
    <text evidence="2 17">Belongs to the glycosyl hydrolase 5 (cellulase A) family.</text>
</comment>
<feature type="signal peptide" evidence="18">
    <location>
        <begin position="1"/>
        <end position="21"/>
    </location>
</feature>
<evidence type="ECO:0000256" key="18">
    <source>
        <dbReference type="SAM" id="SignalP"/>
    </source>
</evidence>
<organism evidence="20 21">
    <name type="scientific">Diplogelasinospora grovesii</name>
    <dbReference type="NCBI Taxonomy" id="303347"/>
    <lineage>
        <taxon>Eukaryota</taxon>
        <taxon>Fungi</taxon>
        <taxon>Dikarya</taxon>
        <taxon>Ascomycota</taxon>
        <taxon>Pezizomycotina</taxon>
        <taxon>Sordariomycetes</taxon>
        <taxon>Sordariomycetidae</taxon>
        <taxon>Sordariales</taxon>
        <taxon>Diplogelasinosporaceae</taxon>
        <taxon>Diplogelasinospora</taxon>
    </lineage>
</organism>
<evidence type="ECO:0000256" key="1">
    <source>
        <dbReference type="ARBA" id="ARBA00004613"/>
    </source>
</evidence>
<dbReference type="Proteomes" id="UP001303473">
    <property type="component" value="Unassembled WGS sequence"/>
</dbReference>
<keyword evidence="9" id="KW-0961">Cell wall biogenesis/degradation</keyword>
<evidence type="ECO:0000256" key="7">
    <source>
        <dbReference type="ARBA" id="ARBA00023277"/>
    </source>
</evidence>
<dbReference type="PANTHER" id="PTHR31297">
    <property type="entry name" value="GLUCAN ENDO-1,6-BETA-GLUCOSIDASE B"/>
    <property type="match status" value="1"/>
</dbReference>
<evidence type="ECO:0000256" key="14">
    <source>
        <dbReference type="ARBA" id="ARBA00041472"/>
    </source>
</evidence>
<dbReference type="EMBL" id="MU853797">
    <property type="protein sequence ID" value="KAK3940397.1"/>
    <property type="molecule type" value="Genomic_DNA"/>
</dbReference>
<dbReference type="AlphaFoldDB" id="A0AAN6S436"/>
<evidence type="ECO:0000256" key="15">
    <source>
        <dbReference type="ARBA" id="ARBA00042025"/>
    </source>
</evidence>
<comment type="subcellular location">
    <subcellularLocation>
        <location evidence="1">Secreted</location>
    </subcellularLocation>
</comment>
<comment type="function">
    <text evidence="12">Beta-glucanases participate in the metabolism of beta-glucan, the main structural component of the cell wall. Acts on lutean, pustulan and 1,6-oligo-beta-D-glucosides.</text>
</comment>
<evidence type="ECO:0000256" key="13">
    <source>
        <dbReference type="ARBA" id="ARBA00038935"/>
    </source>
</evidence>
<dbReference type="GO" id="GO:0071555">
    <property type="term" value="P:cell wall organization"/>
    <property type="evidence" value="ECO:0007669"/>
    <property type="project" value="UniProtKB-KW"/>
</dbReference>
<dbReference type="FunFam" id="3.20.20.80:FF:000269">
    <property type="entry name" value="Probable glucan endo-1,6-beta-glucosidase B"/>
    <property type="match status" value="1"/>
</dbReference>
<accession>A0AAN6S436</accession>
<keyword evidence="7" id="KW-0119">Carbohydrate metabolism</keyword>
<evidence type="ECO:0000313" key="21">
    <source>
        <dbReference type="Proteomes" id="UP001303473"/>
    </source>
</evidence>
<evidence type="ECO:0000256" key="4">
    <source>
        <dbReference type="ARBA" id="ARBA00022729"/>
    </source>
</evidence>
<feature type="domain" description="Glycoside hydrolase family 5" evidence="19">
    <location>
        <begin position="112"/>
        <end position="397"/>
    </location>
</feature>
<keyword evidence="3" id="KW-0964">Secreted</keyword>
<evidence type="ECO:0000256" key="5">
    <source>
        <dbReference type="ARBA" id="ARBA00022801"/>
    </source>
</evidence>
<proteinExistence type="inferred from homology"/>
<evidence type="ECO:0000256" key="12">
    <source>
        <dbReference type="ARBA" id="ARBA00037628"/>
    </source>
</evidence>
<evidence type="ECO:0000256" key="2">
    <source>
        <dbReference type="ARBA" id="ARBA00005641"/>
    </source>
</evidence>
<reference evidence="21" key="1">
    <citation type="journal article" date="2023" name="Mol. Phylogenet. Evol.">
        <title>Genome-scale phylogeny and comparative genomics of the fungal order Sordariales.</title>
        <authorList>
            <person name="Hensen N."/>
            <person name="Bonometti L."/>
            <person name="Westerberg I."/>
            <person name="Brannstrom I.O."/>
            <person name="Guillou S."/>
            <person name="Cros-Aarteil S."/>
            <person name="Calhoun S."/>
            <person name="Haridas S."/>
            <person name="Kuo A."/>
            <person name="Mondo S."/>
            <person name="Pangilinan J."/>
            <person name="Riley R."/>
            <person name="LaButti K."/>
            <person name="Andreopoulos B."/>
            <person name="Lipzen A."/>
            <person name="Chen C."/>
            <person name="Yan M."/>
            <person name="Daum C."/>
            <person name="Ng V."/>
            <person name="Clum A."/>
            <person name="Steindorff A."/>
            <person name="Ohm R.A."/>
            <person name="Martin F."/>
            <person name="Silar P."/>
            <person name="Natvig D.O."/>
            <person name="Lalanne C."/>
            <person name="Gautier V."/>
            <person name="Ament-Velasquez S.L."/>
            <person name="Kruys A."/>
            <person name="Hutchinson M.I."/>
            <person name="Powell A.J."/>
            <person name="Barry K."/>
            <person name="Miller A.N."/>
            <person name="Grigoriev I.V."/>
            <person name="Debuchy R."/>
            <person name="Gladieux P."/>
            <person name="Hiltunen Thoren M."/>
            <person name="Johannesson H."/>
        </authorList>
    </citation>
    <scope>NUCLEOTIDE SEQUENCE [LARGE SCALE GENOMIC DNA]</scope>
    <source>
        <strain evidence="21">CBS 340.73</strain>
    </source>
</reference>
<evidence type="ECO:0000256" key="8">
    <source>
        <dbReference type="ARBA" id="ARBA00023295"/>
    </source>
</evidence>
<keyword evidence="6" id="KW-0325">Glycoprotein</keyword>
<dbReference type="PANTHER" id="PTHR31297:SF39">
    <property type="entry name" value="GLUCAN ENDO-1,6-BETA-GLUCOSIDASE B"/>
    <property type="match status" value="1"/>
</dbReference>
<evidence type="ECO:0000256" key="11">
    <source>
        <dbReference type="ARBA" id="ARBA00036633"/>
    </source>
</evidence>
<evidence type="ECO:0000256" key="10">
    <source>
        <dbReference type="ARBA" id="ARBA00023326"/>
    </source>
</evidence>
<evidence type="ECO:0000259" key="19">
    <source>
        <dbReference type="Pfam" id="PF00150"/>
    </source>
</evidence>
<dbReference type="GO" id="GO:0004338">
    <property type="term" value="F:glucan exo-1,3-beta-glucosidase activity"/>
    <property type="evidence" value="ECO:0007669"/>
    <property type="project" value="TreeGrafter"/>
</dbReference>
<evidence type="ECO:0000256" key="9">
    <source>
        <dbReference type="ARBA" id="ARBA00023316"/>
    </source>
</evidence>
<comment type="caution">
    <text evidence="20">The sequence shown here is derived from an EMBL/GenBank/DDBJ whole genome shotgun (WGS) entry which is preliminary data.</text>
</comment>
<gene>
    <name evidence="20" type="ORF">QBC46DRAFT_313942</name>
</gene>
<feature type="chain" id="PRO_5042967887" description="glucan endo-1,6-beta-glucosidase" evidence="18">
    <location>
        <begin position="22"/>
        <end position="431"/>
    </location>
</feature>
<dbReference type="InterPro" id="IPR017853">
    <property type="entry name" value="GH"/>
</dbReference>
<dbReference type="InterPro" id="IPR001547">
    <property type="entry name" value="Glyco_hydro_5"/>
</dbReference>
<protein>
    <recommendedName>
        <fullName evidence="13">glucan endo-1,6-beta-glucosidase</fullName>
        <ecNumber evidence="13">3.2.1.75</ecNumber>
    </recommendedName>
    <alternativeName>
        <fullName evidence="15">Beta-1,6-glucanase B</fullName>
    </alternativeName>
    <alternativeName>
        <fullName evidence="14">Endo-1,6-beta-D-glucanase B</fullName>
    </alternativeName>
    <alternativeName>
        <fullName evidence="16">Endo-1,6-beta-glucanase B</fullName>
    </alternativeName>
</protein>
<keyword evidence="5 17" id="KW-0378">Hydrolase</keyword>
<dbReference type="GO" id="GO:0005576">
    <property type="term" value="C:extracellular region"/>
    <property type="evidence" value="ECO:0007669"/>
    <property type="project" value="UniProtKB-SubCell"/>
</dbReference>
<keyword evidence="10" id="KW-0624">Polysaccharide degradation</keyword>
<name>A0AAN6S436_9PEZI</name>
<evidence type="ECO:0000313" key="20">
    <source>
        <dbReference type="EMBL" id="KAK3940397.1"/>
    </source>
</evidence>
<evidence type="ECO:0000256" key="3">
    <source>
        <dbReference type="ARBA" id="ARBA00022525"/>
    </source>
</evidence>
<dbReference type="InterPro" id="IPR050386">
    <property type="entry name" value="Glycosyl_hydrolase_5"/>
</dbReference>
<dbReference type="GO" id="GO:0046557">
    <property type="term" value="F:glucan endo-1,6-beta-glucosidase activity"/>
    <property type="evidence" value="ECO:0007669"/>
    <property type="project" value="UniProtKB-EC"/>
</dbReference>
<keyword evidence="8 17" id="KW-0326">Glycosidase</keyword>
<comment type="catalytic activity">
    <reaction evidence="11">
        <text>Random hydrolysis of (1-&gt;6)-linkages in (1-&gt;6)-beta-D-glucans.</text>
        <dbReference type="EC" id="3.2.1.75"/>
    </reaction>
</comment>
<dbReference type="SUPFAM" id="SSF51445">
    <property type="entry name" value="(Trans)glycosidases"/>
    <property type="match status" value="1"/>
</dbReference>
<dbReference type="Pfam" id="PF00150">
    <property type="entry name" value="Cellulase"/>
    <property type="match status" value="1"/>
</dbReference>
<keyword evidence="21" id="KW-1185">Reference proteome</keyword>
<evidence type="ECO:0000256" key="17">
    <source>
        <dbReference type="RuleBase" id="RU361153"/>
    </source>
</evidence>
<evidence type="ECO:0000256" key="16">
    <source>
        <dbReference type="ARBA" id="ARBA00043257"/>
    </source>
</evidence>